<dbReference type="InterPro" id="IPR010298">
    <property type="entry name" value="YacP-like"/>
</dbReference>
<dbReference type="Pfam" id="PF05991">
    <property type="entry name" value="NYN_YacP"/>
    <property type="match status" value="1"/>
</dbReference>
<dbReference type="eggNOG" id="COG3688">
    <property type="taxonomic scope" value="Bacteria"/>
</dbReference>
<dbReference type="AlphaFoldDB" id="A0A096BY68"/>
<proteinExistence type="predicted"/>
<comment type="caution">
    <text evidence="1">The sequence shown here is derived from an EMBL/GenBank/DDBJ whole genome shotgun (WGS) entry which is preliminary data.</text>
</comment>
<organism evidence="1 2">
    <name type="scientific">Veillonella montpellierensis DNF00314</name>
    <dbReference type="NCBI Taxonomy" id="1401067"/>
    <lineage>
        <taxon>Bacteria</taxon>
        <taxon>Bacillati</taxon>
        <taxon>Bacillota</taxon>
        <taxon>Negativicutes</taxon>
        <taxon>Veillonellales</taxon>
        <taxon>Veillonellaceae</taxon>
        <taxon>Veillonella</taxon>
    </lineage>
</organism>
<dbReference type="PANTHER" id="PTHR34547">
    <property type="entry name" value="YACP-LIKE NYN DOMAIN PROTEIN"/>
    <property type="match status" value="1"/>
</dbReference>
<protein>
    <submittedName>
        <fullName evidence="1">YacP-like NYN domain protein</fullName>
    </submittedName>
</protein>
<accession>A0A096BY68</accession>
<keyword evidence="2" id="KW-1185">Reference proteome</keyword>
<sequence>MNKDILIIDGYNVIFSWIDLQSLANESLEHARLQLRDILLNYGKYKGYFIILVYDGQYAHTMPKEEYITDDFIEVYTSPGLTADSYIEKKVFDEKGQYKHIYVVTSDGAEQTQILGSGGLRIPARELWRMVQLSKEEERNHYKNDHTRDAIQIKRNELGSLLDTSISEKLEKIRRGLK</sequence>
<dbReference type="CDD" id="cd10912">
    <property type="entry name" value="PIN_YacP-like"/>
    <property type="match status" value="1"/>
</dbReference>
<dbReference type="Proteomes" id="UP000029628">
    <property type="component" value="Unassembled WGS sequence"/>
</dbReference>
<evidence type="ECO:0000313" key="2">
    <source>
        <dbReference type="Proteomes" id="UP000029628"/>
    </source>
</evidence>
<gene>
    <name evidence="1" type="ORF">HMPREF0872_02930</name>
</gene>
<reference evidence="1 2" key="1">
    <citation type="submission" date="2014-07" db="EMBL/GenBank/DDBJ databases">
        <authorList>
            <person name="McCorrison J."/>
            <person name="Sanka R."/>
            <person name="Torralba M."/>
            <person name="Gillis M."/>
            <person name="Haft D.H."/>
            <person name="Methe B."/>
            <person name="Sutton G."/>
            <person name="Nelson K.E."/>
        </authorList>
    </citation>
    <scope>NUCLEOTIDE SEQUENCE [LARGE SCALE GENOMIC DNA]</scope>
    <source>
        <strain evidence="1 2">DNF00314</strain>
    </source>
</reference>
<name>A0A096BY68_9FIRM</name>
<dbReference type="EMBL" id="JRNT01000007">
    <property type="protein sequence ID" value="KGF47677.1"/>
    <property type="molecule type" value="Genomic_DNA"/>
</dbReference>
<dbReference type="PANTHER" id="PTHR34547:SF1">
    <property type="entry name" value="YACP-LIKE NYN DOMAIN PROTEIN"/>
    <property type="match status" value="1"/>
</dbReference>
<evidence type="ECO:0000313" key="1">
    <source>
        <dbReference type="EMBL" id="KGF47677.1"/>
    </source>
</evidence>
<dbReference type="RefSeq" id="WP_038151693.1">
    <property type="nucleotide sequence ID" value="NZ_JRNT01000007.1"/>
</dbReference>